<dbReference type="Proteomes" id="UP000305457">
    <property type="component" value="Chromosome"/>
</dbReference>
<dbReference type="RefSeq" id="WP_139592405.1">
    <property type="nucleotide sequence ID" value="NZ_CP040825.1"/>
</dbReference>
<proteinExistence type="predicted"/>
<name>A0A5B7XWN3_9MOLU</name>
<reference evidence="1 2" key="1">
    <citation type="submission" date="2019-06" db="EMBL/GenBank/DDBJ databases">
        <title>Mycoplasma sp. 2F1A isolated from ostrich.</title>
        <authorList>
            <person name="Spergser J."/>
        </authorList>
    </citation>
    <scope>NUCLEOTIDE SEQUENCE [LARGE SCALE GENOMIC DNA]</scope>
    <source>
        <strain evidence="1 2">2F1A</strain>
    </source>
</reference>
<dbReference type="AlphaFoldDB" id="A0A5B7XWN3"/>
<evidence type="ECO:0000313" key="1">
    <source>
        <dbReference type="EMBL" id="QCZ36925.1"/>
    </source>
</evidence>
<accession>A0A5B7XWN3</accession>
<sequence>MKTDWKWLILTCATPLFLSSCHMTENKKVEAKDETRKYLKNSELFIQIPENEHVLNDEIKKQITFLKDIQKNYENIEISSISKAEESSDANDVGTKKLKDRLNDISNINAYISYVNAYITLLKIIKTQNFQNFSVSDELNSEILSSKNFNAELTNDNKIQYVNDIETNAESLYDEYYTYMERIHFLLNWKKNPNWQTIVTSIPKLFKIIPKLKGYIDKDNVTDYFFELNIPDNLRHIDGKYYKKIDVLNFYKSNEKFIQITFMYLPKFLTYYEFFNSLYVHWKPVNFLIDHIDYYKNIPSDVFINNKSFKRDSEIFGDENKKYWQNKSSDNIKVLKNNASNTPLYFRFEDPEDFLKHNVNNDDLLNDFKVTNNVTSIFKISLPKNEKHNLGIYSVTLNDIFEYFKISIPDNSVKVEQILIKQAEKYKSSKLRIWFSPEDSINMFQKLDYSSHYKGPETGRILDDDLIDEINK</sequence>
<protein>
    <recommendedName>
        <fullName evidence="3">Lipoprotein</fullName>
    </recommendedName>
</protein>
<dbReference type="KEGG" id="mnh:FG904_02840"/>
<dbReference type="PROSITE" id="PS51257">
    <property type="entry name" value="PROKAR_LIPOPROTEIN"/>
    <property type="match status" value="1"/>
</dbReference>
<organism evidence="1 2">
    <name type="scientific">Mycoplasma nasistruthionis</name>
    <dbReference type="NCBI Taxonomy" id="353852"/>
    <lineage>
        <taxon>Bacteria</taxon>
        <taxon>Bacillati</taxon>
        <taxon>Mycoplasmatota</taxon>
        <taxon>Mollicutes</taxon>
        <taxon>Mycoplasmataceae</taxon>
        <taxon>Mycoplasma</taxon>
    </lineage>
</organism>
<evidence type="ECO:0000313" key="2">
    <source>
        <dbReference type="Proteomes" id="UP000305457"/>
    </source>
</evidence>
<dbReference type="EMBL" id="CP040825">
    <property type="protein sequence ID" value="QCZ36925.1"/>
    <property type="molecule type" value="Genomic_DNA"/>
</dbReference>
<gene>
    <name evidence="1" type="ORF">FG904_02840</name>
</gene>
<evidence type="ECO:0008006" key="3">
    <source>
        <dbReference type="Google" id="ProtNLM"/>
    </source>
</evidence>